<feature type="non-terminal residue" evidence="1">
    <location>
        <position position="227"/>
    </location>
</feature>
<reference evidence="1 2" key="1">
    <citation type="journal article" date="2020" name="Cell">
        <title>Large-Scale Comparative Analyses of Tick Genomes Elucidate Their Genetic Diversity and Vector Capacities.</title>
        <authorList>
            <consortium name="Tick Genome and Microbiome Consortium (TIGMIC)"/>
            <person name="Jia N."/>
            <person name="Wang J."/>
            <person name="Shi W."/>
            <person name="Du L."/>
            <person name="Sun Y."/>
            <person name="Zhan W."/>
            <person name="Jiang J.F."/>
            <person name="Wang Q."/>
            <person name="Zhang B."/>
            <person name="Ji P."/>
            <person name="Bell-Sakyi L."/>
            <person name="Cui X.M."/>
            <person name="Yuan T.T."/>
            <person name="Jiang B.G."/>
            <person name="Yang W.F."/>
            <person name="Lam T.T."/>
            <person name="Chang Q.C."/>
            <person name="Ding S.J."/>
            <person name="Wang X.J."/>
            <person name="Zhu J.G."/>
            <person name="Ruan X.D."/>
            <person name="Zhao L."/>
            <person name="Wei J.T."/>
            <person name="Ye R.Z."/>
            <person name="Que T.C."/>
            <person name="Du C.H."/>
            <person name="Zhou Y.H."/>
            <person name="Cheng J.X."/>
            <person name="Dai P.F."/>
            <person name="Guo W.B."/>
            <person name="Han X.H."/>
            <person name="Huang E.J."/>
            <person name="Li L.F."/>
            <person name="Wei W."/>
            <person name="Gao Y.C."/>
            <person name="Liu J.Z."/>
            <person name="Shao H.Z."/>
            <person name="Wang X."/>
            <person name="Wang C.C."/>
            <person name="Yang T.C."/>
            <person name="Huo Q.B."/>
            <person name="Li W."/>
            <person name="Chen H.Y."/>
            <person name="Chen S.E."/>
            <person name="Zhou L.G."/>
            <person name="Ni X.B."/>
            <person name="Tian J.H."/>
            <person name="Sheng Y."/>
            <person name="Liu T."/>
            <person name="Pan Y.S."/>
            <person name="Xia L.Y."/>
            <person name="Li J."/>
            <person name="Zhao F."/>
            <person name="Cao W.C."/>
        </authorList>
    </citation>
    <scope>NUCLEOTIDE SEQUENCE [LARGE SCALE GENOMIC DNA]</scope>
    <source>
        <strain evidence="1">Iper-2018</strain>
    </source>
</reference>
<accession>A0AC60PJL4</accession>
<name>A0AC60PJL4_IXOPE</name>
<feature type="non-terminal residue" evidence="1">
    <location>
        <position position="1"/>
    </location>
</feature>
<dbReference type="Proteomes" id="UP000805193">
    <property type="component" value="Unassembled WGS sequence"/>
</dbReference>
<proteinExistence type="predicted"/>
<sequence>KQRAWDRITASLFAVSGIRRDVAEIKKKWSDHKSANKIRGAAVRRSQNATGGGPGEPPLTGAEERVISLLHGGVVLGIDGGFDIGVQQFGAASGGHGQQQRTLPGLRLAAGPGSQHPFAAASKPCFEPSGTRYRIATRPTGPRYSRDTSSVMGSGCYDWGNRVHFVVKHLYDIDNNGYLDSHDFECLALRQTVVEGKGEFARDRHERNLDIMLGLWNEIADLADFNK</sequence>
<evidence type="ECO:0000313" key="1">
    <source>
        <dbReference type="EMBL" id="KAG0421018.1"/>
    </source>
</evidence>
<protein>
    <submittedName>
        <fullName evidence="1">Uncharacterized protein</fullName>
    </submittedName>
</protein>
<gene>
    <name evidence="1" type="ORF">HPB47_003085</name>
</gene>
<dbReference type="EMBL" id="JABSTQ010010437">
    <property type="protein sequence ID" value="KAG0421018.1"/>
    <property type="molecule type" value="Genomic_DNA"/>
</dbReference>
<organism evidence="1 2">
    <name type="scientific">Ixodes persulcatus</name>
    <name type="common">Taiga tick</name>
    <dbReference type="NCBI Taxonomy" id="34615"/>
    <lineage>
        <taxon>Eukaryota</taxon>
        <taxon>Metazoa</taxon>
        <taxon>Ecdysozoa</taxon>
        <taxon>Arthropoda</taxon>
        <taxon>Chelicerata</taxon>
        <taxon>Arachnida</taxon>
        <taxon>Acari</taxon>
        <taxon>Parasitiformes</taxon>
        <taxon>Ixodida</taxon>
        <taxon>Ixodoidea</taxon>
        <taxon>Ixodidae</taxon>
        <taxon>Ixodinae</taxon>
        <taxon>Ixodes</taxon>
    </lineage>
</organism>
<comment type="caution">
    <text evidence="1">The sequence shown here is derived from an EMBL/GenBank/DDBJ whole genome shotgun (WGS) entry which is preliminary data.</text>
</comment>
<keyword evidence="2" id="KW-1185">Reference proteome</keyword>
<evidence type="ECO:0000313" key="2">
    <source>
        <dbReference type="Proteomes" id="UP000805193"/>
    </source>
</evidence>